<feature type="compositionally biased region" description="Pro residues" evidence="6">
    <location>
        <begin position="151"/>
        <end position="160"/>
    </location>
</feature>
<feature type="region of interest" description="Disordered" evidence="6">
    <location>
        <begin position="615"/>
        <end position="664"/>
    </location>
</feature>
<dbReference type="Proteomes" id="UP000002748">
    <property type="component" value="Unassembled WGS sequence"/>
</dbReference>
<dbReference type="HOGENOM" id="CLU_006242_0_0_1"/>
<sequence length="728" mass="80846">MTPEYYNHWAGSGVGRPVAQTLPGVGTPQATPPSYRPIYSPAGAPPPVAEGTSPTGSDPKKKRRRRADGSPGAEEKRTKTGRACDACRSKKIRCDILPSDGSDAQPICAHCKQYNIECTFFLPITETRFKKRRAANDDQNSAKTNGQTPPSAGPGRPPGPGSILSLVHPTAPTRSFEAYDIANHQNWEVSQDDEGKIKVRAFATGDEENSEKRRRLANHGLDENIMTNLINSYYEYDHQFLPIIPRDEFIASGKPHPFLLYCMCAVASCKSDFPRSVFTRMRGMVNGLLRANEIMSNPTIEHIQGLLIISPVGDLHAQPAAGTATAAAMRLGCAVRMAQELGLHRETKPPSNPTAADITQLELKRRIWAACVYMDKWYAAHLGTMQQVDVHDCDVLVPSPYKIDPSVESSKWEIDPPLAHIGESMKLALLVGRVLKLVYGPAGMHHCTDEQLKALNTDLRQWAIDLPQVLRFKGRESSALAGLLHFQYLSAMFLFWRPFLRVVHPPPAHIKTILDLRSWHELVRGSKTALEWLDSHTHALDTIYFYAYSATSCALIQYHRWARKREQEALDTLKLVRDLVRRWEEAFNPDQMSMRRKSCETMNLLYEAALKTNPVENDTRSEASGTGSSGAVTTTSVERPAFGHRRGTSNINPNIEDLGNVEGEGPTQVSYRAAAERASVFDDAGDFDFSFLDAIPDSNFDWSGWGQYFDTVDKMFPTPPSAPSNADA</sequence>
<gene>
    <name evidence="8" type="ORF">A1Q1_01006</name>
</gene>
<feature type="region of interest" description="Disordered" evidence="6">
    <location>
        <begin position="132"/>
        <end position="167"/>
    </location>
</feature>
<feature type="compositionally biased region" description="Polar residues" evidence="6">
    <location>
        <begin position="137"/>
        <end position="148"/>
    </location>
</feature>
<dbReference type="InterPro" id="IPR001138">
    <property type="entry name" value="Zn2Cys6_DnaBD"/>
</dbReference>
<protein>
    <recommendedName>
        <fullName evidence="7">Zn(2)-C6 fungal-type domain-containing protein</fullName>
    </recommendedName>
</protein>
<accession>J6EYV3</accession>
<comment type="caution">
    <text evidence="8">The sequence shown here is derived from an EMBL/GenBank/DDBJ whole genome shotgun (WGS) entry which is preliminary data.</text>
</comment>
<proteinExistence type="predicted"/>
<dbReference type="AlphaFoldDB" id="J6EYV3"/>
<evidence type="ECO:0000256" key="2">
    <source>
        <dbReference type="ARBA" id="ARBA00023015"/>
    </source>
</evidence>
<dbReference type="GO" id="GO:0008270">
    <property type="term" value="F:zinc ion binding"/>
    <property type="evidence" value="ECO:0007669"/>
    <property type="project" value="InterPro"/>
</dbReference>
<keyword evidence="2" id="KW-0805">Transcription regulation</keyword>
<evidence type="ECO:0000313" key="9">
    <source>
        <dbReference type="Proteomes" id="UP000002748"/>
    </source>
</evidence>
<dbReference type="SMART" id="SM00066">
    <property type="entry name" value="GAL4"/>
    <property type="match status" value="1"/>
</dbReference>
<dbReference type="PANTHER" id="PTHR31668">
    <property type="entry name" value="GLUCOSE TRANSPORT TRANSCRIPTION REGULATOR RGT1-RELATED-RELATED"/>
    <property type="match status" value="1"/>
</dbReference>
<dbReference type="OrthoDB" id="4161332at2759"/>
<dbReference type="InterPro" id="IPR036864">
    <property type="entry name" value="Zn2-C6_fun-type_DNA-bd_sf"/>
</dbReference>
<evidence type="ECO:0000256" key="3">
    <source>
        <dbReference type="ARBA" id="ARBA00023125"/>
    </source>
</evidence>
<dbReference type="Pfam" id="PF00172">
    <property type="entry name" value="Zn_clus"/>
    <property type="match status" value="1"/>
</dbReference>
<keyword evidence="3" id="KW-0238">DNA-binding</keyword>
<dbReference type="KEGG" id="tasa:A1Q1_01006"/>
<feature type="compositionally biased region" description="Low complexity" evidence="6">
    <location>
        <begin position="622"/>
        <end position="638"/>
    </location>
</feature>
<dbReference type="InterPro" id="IPR007219">
    <property type="entry name" value="XnlR_reg_dom"/>
</dbReference>
<dbReference type="SUPFAM" id="SSF57701">
    <property type="entry name" value="Zn2/Cys6 DNA-binding domain"/>
    <property type="match status" value="1"/>
</dbReference>
<evidence type="ECO:0000313" key="8">
    <source>
        <dbReference type="EMBL" id="EJT49854.1"/>
    </source>
</evidence>
<keyword evidence="1" id="KW-0479">Metal-binding</keyword>
<dbReference type="EMBL" id="ALBS01000145">
    <property type="protein sequence ID" value="EJT49854.1"/>
    <property type="molecule type" value="Genomic_DNA"/>
</dbReference>
<dbReference type="InterPro" id="IPR050797">
    <property type="entry name" value="Carb_Metab_Trans_Reg"/>
</dbReference>
<dbReference type="RefSeq" id="XP_014181104.1">
    <property type="nucleotide sequence ID" value="XM_014325629.1"/>
</dbReference>
<dbReference type="SMART" id="SM00906">
    <property type="entry name" value="Fungal_trans"/>
    <property type="match status" value="1"/>
</dbReference>
<dbReference type="PANTHER" id="PTHR31668:SF26">
    <property type="entry name" value="GLUCOSE TRANSPORT TRANSCRIPTION REGULATOR RGT1-RELATED"/>
    <property type="match status" value="1"/>
</dbReference>
<keyword evidence="5" id="KW-0539">Nucleus</keyword>
<dbReference type="GO" id="GO:0003677">
    <property type="term" value="F:DNA binding"/>
    <property type="evidence" value="ECO:0007669"/>
    <property type="project" value="UniProtKB-KW"/>
</dbReference>
<organism evidence="8 9">
    <name type="scientific">Trichosporon asahii var. asahii (strain ATCC 90039 / CBS 2479 / JCM 2466 / KCTC 7840 / NBRC 103889/ NCYC 2677 / UAMH 7654)</name>
    <name type="common">Yeast</name>
    <dbReference type="NCBI Taxonomy" id="1186058"/>
    <lineage>
        <taxon>Eukaryota</taxon>
        <taxon>Fungi</taxon>
        <taxon>Dikarya</taxon>
        <taxon>Basidiomycota</taxon>
        <taxon>Agaricomycotina</taxon>
        <taxon>Tremellomycetes</taxon>
        <taxon>Trichosporonales</taxon>
        <taxon>Trichosporonaceae</taxon>
        <taxon>Trichosporon</taxon>
    </lineage>
</organism>
<name>J6EYV3_TRIAS</name>
<dbReference type="GeneID" id="25984520"/>
<dbReference type="Pfam" id="PF04082">
    <property type="entry name" value="Fungal_trans"/>
    <property type="match status" value="1"/>
</dbReference>
<evidence type="ECO:0000256" key="5">
    <source>
        <dbReference type="ARBA" id="ARBA00023242"/>
    </source>
</evidence>
<feature type="domain" description="Zn(2)-C6 fungal-type" evidence="7">
    <location>
        <begin position="83"/>
        <end position="120"/>
    </location>
</feature>
<dbReference type="VEuPathDB" id="FungiDB:A1Q1_01006"/>
<evidence type="ECO:0000256" key="4">
    <source>
        <dbReference type="ARBA" id="ARBA00023163"/>
    </source>
</evidence>
<evidence type="ECO:0000256" key="6">
    <source>
        <dbReference type="SAM" id="MobiDB-lite"/>
    </source>
</evidence>
<evidence type="ECO:0000259" key="7">
    <source>
        <dbReference type="PROSITE" id="PS50048"/>
    </source>
</evidence>
<dbReference type="GO" id="GO:0006351">
    <property type="term" value="P:DNA-templated transcription"/>
    <property type="evidence" value="ECO:0007669"/>
    <property type="project" value="InterPro"/>
</dbReference>
<dbReference type="Gene3D" id="4.10.240.10">
    <property type="entry name" value="Zn(2)-C6 fungal-type DNA-binding domain"/>
    <property type="match status" value="1"/>
</dbReference>
<dbReference type="GO" id="GO:0000981">
    <property type="term" value="F:DNA-binding transcription factor activity, RNA polymerase II-specific"/>
    <property type="evidence" value="ECO:0007669"/>
    <property type="project" value="InterPro"/>
</dbReference>
<keyword evidence="4" id="KW-0804">Transcription</keyword>
<dbReference type="CDD" id="cd12148">
    <property type="entry name" value="fungal_TF_MHR"/>
    <property type="match status" value="1"/>
</dbReference>
<dbReference type="PROSITE" id="PS50048">
    <property type="entry name" value="ZN2_CY6_FUNGAL_2"/>
    <property type="match status" value="1"/>
</dbReference>
<evidence type="ECO:0000256" key="1">
    <source>
        <dbReference type="ARBA" id="ARBA00022723"/>
    </source>
</evidence>
<reference evidence="8 9" key="1">
    <citation type="journal article" date="2012" name="Eukaryot. Cell">
        <title>Draft genome sequence of CBS 2479, the standard type strain of Trichosporon asahii.</title>
        <authorList>
            <person name="Yang R.Y."/>
            <person name="Li H.T."/>
            <person name="Zhu H."/>
            <person name="Zhou G.P."/>
            <person name="Wang M."/>
            <person name="Wang L."/>
        </authorList>
    </citation>
    <scope>NUCLEOTIDE SEQUENCE [LARGE SCALE GENOMIC DNA]</scope>
    <source>
        <strain evidence="9">ATCC 90039 / CBS 2479 / JCM 2466 / KCTC 7840 / NCYC 2677 / UAMH 7654</strain>
    </source>
</reference>
<dbReference type="CDD" id="cd00067">
    <property type="entry name" value="GAL4"/>
    <property type="match status" value="1"/>
</dbReference>
<feature type="region of interest" description="Disordered" evidence="6">
    <location>
        <begin position="1"/>
        <end position="82"/>
    </location>
</feature>